<sequence length="99" mass="10846">MPPKPFAVFYAPSVSELQPWWASESACDARPLAGQGTLCAAAAFPKATAQTLRTCGNFRAYPSVPPLSHFTVPQTVQFLELSAFEFIQFNVFLAAKMLF</sequence>
<dbReference type="WBParaSite" id="MCU_000262-RA">
    <property type="protein sequence ID" value="MCU_000262-RA"/>
    <property type="gene ID" value="MCU_000262"/>
</dbReference>
<accession>A0A5K3EHN1</accession>
<organism evidence="1">
    <name type="scientific">Mesocestoides corti</name>
    <name type="common">Flatworm</name>
    <dbReference type="NCBI Taxonomy" id="53468"/>
    <lineage>
        <taxon>Eukaryota</taxon>
        <taxon>Metazoa</taxon>
        <taxon>Spiralia</taxon>
        <taxon>Lophotrochozoa</taxon>
        <taxon>Platyhelminthes</taxon>
        <taxon>Cestoda</taxon>
        <taxon>Eucestoda</taxon>
        <taxon>Cyclophyllidea</taxon>
        <taxon>Mesocestoididae</taxon>
        <taxon>Mesocestoides</taxon>
    </lineage>
</organism>
<name>A0A5K3EHN1_MESCO</name>
<protein>
    <submittedName>
        <fullName evidence="1">Uncharacterized protein</fullName>
    </submittedName>
</protein>
<reference evidence="1" key="1">
    <citation type="submission" date="2019-11" db="UniProtKB">
        <authorList>
            <consortium name="WormBaseParasite"/>
        </authorList>
    </citation>
    <scope>IDENTIFICATION</scope>
</reference>
<evidence type="ECO:0000313" key="1">
    <source>
        <dbReference type="WBParaSite" id="MCU_000262-RA"/>
    </source>
</evidence>
<dbReference type="AlphaFoldDB" id="A0A5K3EHN1"/>
<proteinExistence type="predicted"/>